<dbReference type="AlphaFoldDB" id="A0A225MGL2"/>
<keyword evidence="9" id="KW-1185">Reference proteome</keyword>
<evidence type="ECO:0000256" key="1">
    <source>
        <dbReference type="ARBA" id="ARBA00004651"/>
    </source>
</evidence>
<feature type="transmembrane region" description="Helical" evidence="7">
    <location>
        <begin position="48"/>
        <end position="72"/>
    </location>
</feature>
<dbReference type="InterPro" id="IPR051907">
    <property type="entry name" value="DoxX-like_oxidoreductase"/>
</dbReference>
<comment type="similarity">
    <text evidence="2">Belongs to the DoxX family.</text>
</comment>
<keyword evidence="3" id="KW-1003">Cell membrane</keyword>
<evidence type="ECO:0000313" key="8">
    <source>
        <dbReference type="EMBL" id="OWT59070.1"/>
    </source>
</evidence>
<reference evidence="9" key="1">
    <citation type="submission" date="2017-06" db="EMBL/GenBank/DDBJ databases">
        <title>Herbaspirillum phytohormonus sp. nov., isolated from the root nodule of Robinia pseudoacacia in lead-zinc mine.</title>
        <authorList>
            <person name="Fan M."/>
            <person name="Lin Y."/>
        </authorList>
    </citation>
    <scope>NUCLEOTIDE SEQUENCE [LARGE SCALE GENOMIC DNA]</scope>
    <source>
        <strain evidence="9">SC-089</strain>
    </source>
</reference>
<evidence type="ECO:0000256" key="3">
    <source>
        <dbReference type="ARBA" id="ARBA00022475"/>
    </source>
</evidence>
<dbReference type="RefSeq" id="WP_088603801.1">
    <property type="nucleotide sequence ID" value="NZ_NJIH01000007.1"/>
</dbReference>
<evidence type="ECO:0000256" key="2">
    <source>
        <dbReference type="ARBA" id="ARBA00006679"/>
    </source>
</evidence>
<evidence type="ECO:0000256" key="7">
    <source>
        <dbReference type="SAM" id="Phobius"/>
    </source>
</evidence>
<dbReference type="InterPro" id="IPR032808">
    <property type="entry name" value="DoxX"/>
</dbReference>
<keyword evidence="6 7" id="KW-0472">Membrane</keyword>
<evidence type="ECO:0000256" key="4">
    <source>
        <dbReference type="ARBA" id="ARBA00022692"/>
    </source>
</evidence>
<accession>A0A225MGL2</accession>
<dbReference type="Pfam" id="PF07681">
    <property type="entry name" value="DoxX"/>
    <property type="match status" value="1"/>
</dbReference>
<dbReference type="GO" id="GO:0005886">
    <property type="term" value="C:plasma membrane"/>
    <property type="evidence" value="ECO:0007669"/>
    <property type="project" value="UniProtKB-SubCell"/>
</dbReference>
<keyword evidence="5 7" id="KW-1133">Transmembrane helix</keyword>
<dbReference type="OrthoDB" id="346004at2"/>
<feature type="transmembrane region" description="Helical" evidence="7">
    <location>
        <begin position="84"/>
        <end position="103"/>
    </location>
</feature>
<dbReference type="Proteomes" id="UP000214603">
    <property type="component" value="Unassembled WGS sequence"/>
</dbReference>
<sequence>MTSDANCQLWAARAQALLRIVAGYVFLLHGCSKLFHVPHVAYFDNLQLFSLMGLAGVIEVVAGILLILGLFTRIAAFIASGEMAFAYFMGHVGGGGHALLPILNGGEAAVLYCFIFLFLAAAGGGAWSLDAARRKA</sequence>
<proteinExistence type="inferred from homology"/>
<evidence type="ECO:0000256" key="6">
    <source>
        <dbReference type="ARBA" id="ARBA00023136"/>
    </source>
</evidence>
<comment type="caution">
    <text evidence="8">The sequence shown here is derived from an EMBL/GenBank/DDBJ whole genome shotgun (WGS) entry which is preliminary data.</text>
</comment>
<dbReference type="EMBL" id="NJIH01000007">
    <property type="protein sequence ID" value="OWT59070.1"/>
    <property type="molecule type" value="Genomic_DNA"/>
</dbReference>
<keyword evidence="4 7" id="KW-0812">Transmembrane</keyword>
<name>A0A225MGL2_9BURK</name>
<evidence type="ECO:0000256" key="5">
    <source>
        <dbReference type="ARBA" id="ARBA00022989"/>
    </source>
</evidence>
<organism evidence="8 9">
    <name type="scientific">Candidimonas nitroreducens</name>
    <dbReference type="NCBI Taxonomy" id="683354"/>
    <lineage>
        <taxon>Bacteria</taxon>
        <taxon>Pseudomonadati</taxon>
        <taxon>Pseudomonadota</taxon>
        <taxon>Betaproteobacteria</taxon>
        <taxon>Burkholderiales</taxon>
        <taxon>Alcaligenaceae</taxon>
        <taxon>Candidimonas</taxon>
    </lineage>
</organism>
<comment type="subcellular location">
    <subcellularLocation>
        <location evidence="1">Cell membrane</location>
        <topology evidence="1">Multi-pass membrane protein</topology>
    </subcellularLocation>
</comment>
<feature type="transmembrane region" description="Helical" evidence="7">
    <location>
        <begin position="16"/>
        <end position="36"/>
    </location>
</feature>
<protein>
    <submittedName>
        <fullName evidence="8">LuxR family transcriptional regulator</fullName>
    </submittedName>
</protein>
<evidence type="ECO:0000313" key="9">
    <source>
        <dbReference type="Proteomes" id="UP000214603"/>
    </source>
</evidence>
<feature type="transmembrane region" description="Helical" evidence="7">
    <location>
        <begin position="109"/>
        <end position="129"/>
    </location>
</feature>
<dbReference type="PANTHER" id="PTHR33452:SF4">
    <property type="entry name" value="BLL4328 PROTEIN"/>
    <property type="match status" value="1"/>
</dbReference>
<dbReference type="PANTHER" id="PTHR33452">
    <property type="entry name" value="OXIDOREDUCTASE CATD-RELATED"/>
    <property type="match status" value="1"/>
</dbReference>
<gene>
    <name evidence="8" type="ORF">CEY11_12830</name>
</gene>